<reference evidence="1" key="1">
    <citation type="submission" date="2023-04" db="EMBL/GenBank/DDBJ databases">
        <authorList>
            <person name="Vijverberg K."/>
            <person name="Xiong W."/>
            <person name="Schranz E."/>
        </authorList>
    </citation>
    <scope>NUCLEOTIDE SEQUENCE</scope>
</reference>
<evidence type="ECO:0000313" key="2">
    <source>
        <dbReference type="Proteomes" id="UP001177003"/>
    </source>
</evidence>
<proteinExistence type="predicted"/>
<keyword evidence="2" id="KW-1185">Reference proteome</keyword>
<gene>
    <name evidence="1" type="ORF">LSALG_LOCUS30118</name>
</gene>
<dbReference type="EMBL" id="OX465082">
    <property type="protein sequence ID" value="CAI9290950.1"/>
    <property type="molecule type" value="Genomic_DNA"/>
</dbReference>
<protein>
    <submittedName>
        <fullName evidence="1">Uncharacterized protein</fullName>
    </submittedName>
</protein>
<accession>A0AA36EER6</accession>
<sequence length="118" mass="13188">MLDYFQHQTNFCDIGFPNQWISKFSRRLICILLLVLTSIDNNHDPPFLLLCSDSILTTPSSIQIVGAWDGEYGGADRISVENQEEVKAYVCWLVGMVDYGGLVMCDVGGVRGDVHTDE</sequence>
<dbReference type="AlphaFoldDB" id="A0AA36EER6"/>
<organism evidence="1 2">
    <name type="scientific">Lactuca saligna</name>
    <name type="common">Willowleaf lettuce</name>
    <dbReference type="NCBI Taxonomy" id="75948"/>
    <lineage>
        <taxon>Eukaryota</taxon>
        <taxon>Viridiplantae</taxon>
        <taxon>Streptophyta</taxon>
        <taxon>Embryophyta</taxon>
        <taxon>Tracheophyta</taxon>
        <taxon>Spermatophyta</taxon>
        <taxon>Magnoliopsida</taxon>
        <taxon>eudicotyledons</taxon>
        <taxon>Gunneridae</taxon>
        <taxon>Pentapetalae</taxon>
        <taxon>asterids</taxon>
        <taxon>campanulids</taxon>
        <taxon>Asterales</taxon>
        <taxon>Asteraceae</taxon>
        <taxon>Cichorioideae</taxon>
        <taxon>Cichorieae</taxon>
        <taxon>Lactucinae</taxon>
        <taxon>Lactuca</taxon>
    </lineage>
</organism>
<name>A0AA36EER6_LACSI</name>
<dbReference type="Proteomes" id="UP001177003">
    <property type="component" value="Chromosome 6"/>
</dbReference>
<evidence type="ECO:0000313" key="1">
    <source>
        <dbReference type="EMBL" id="CAI9290950.1"/>
    </source>
</evidence>